<evidence type="ECO:0000313" key="2">
    <source>
        <dbReference type="Proteomes" id="UP000320653"/>
    </source>
</evidence>
<keyword evidence="2" id="KW-1185">Reference proteome</keyword>
<dbReference type="Proteomes" id="UP000320653">
    <property type="component" value="Unassembled WGS sequence"/>
</dbReference>
<comment type="caution">
    <text evidence="1">The sequence shown here is derived from an EMBL/GenBank/DDBJ whole genome shotgun (WGS) entry which is preliminary data.</text>
</comment>
<name>A0A561R3P2_9HYPH</name>
<accession>A0A561R3P2</accession>
<gene>
    <name evidence="1" type="ORF">FHW37_102887</name>
</gene>
<protein>
    <recommendedName>
        <fullName evidence="3">Tetratricopeptide repeat protein</fullName>
    </recommendedName>
</protein>
<dbReference type="AlphaFoldDB" id="A0A561R3P2"/>
<evidence type="ECO:0000313" key="1">
    <source>
        <dbReference type="EMBL" id="TWF57245.1"/>
    </source>
</evidence>
<dbReference type="RefSeq" id="WP_145635616.1">
    <property type="nucleotide sequence ID" value="NZ_VIWP01000002.1"/>
</dbReference>
<reference evidence="1 2" key="1">
    <citation type="submission" date="2019-06" db="EMBL/GenBank/DDBJ databases">
        <title>Sorghum-associated microbial communities from plants grown in Nebraska, USA.</title>
        <authorList>
            <person name="Schachtman D."/>
        </authorList>
    </citation>
    <scope>NUCLEOTIDE SEQUENCE [LARGE SCALE GENOMIC DNA]</scope>
    <source>
        <strain evidence="1 2">1225</strain>
    </source>
</reference>
<proteinExistence type="predicted"/>
<organism evidence="1 2">
    <name type="scientific">Neorhizobium alkalisoli</name>
    <dbReference type="NCBI Taxonomy" id="528178"/>
    <lineage>
        <taxon>Bacteria</taxon>
        <taxon>Pseudomonadati</taxon>
        <taxon>Pseudomonadota</taxon>
        <taxon>Alphaproteobacteria</taxon>
        <taxon>Hyphomicrobiales</taxon>
        <taxon>Rhizobiaceae</taxon>
        <taxon>Rhizobium/Agrobacterium group</taxon>
        <taxon>Neorhizobium</taxon>
    </lineage>
</organism>
<dbReference type="EMBL" id="VIWP01000002">
    <property type="protein sequence ID" value="TWF57245.1"/>
    <property type="molecule type" value="Genomic_DNA"/>
</dbReference>
<sequence>MPTYNFNLLEHTAAELISAGKVVDAIKIYIFMADGDPSLDAGYLGTKLGECYELLGDIHAAKYWHGRAVEENPQARISSAGAVKRLAPLAGIDHLLPPAKQAK</sequence>
<dbReference type="SUPFAM" id="SSF81901">
    <property type="entry name" value="HCP-like"/>
    <property type="match status" value="1"/>
</dbReference>
<evidence type="ECO:0008006" key="3">
    <source>
        <dbReference type="Google" id="ProtNLM"/>
    </source>
</evidence>
<dbReference type="OrthoDB" id="8373075at2"/>